<dbReference type="EMBL" id="QKWP01000112">
    <property type="protein sequence ID" value="RIB27029.1"/>
    <property type="molecule type" value="Genomic_DNA"/>
</dbReference>
<dbReference type="AlphaFoldDB" id="A0A397W179"/>
<proteinExistence type="predicted"/>
<evidence type="ECO:0000313" key="1">
    <source>
        <dbReference type="EMBL" id="RIB27029.1"/>
    </source>
</evidence>
<name>A0A397W179_9GLOM</name>
<dbReference type="OrthoDB" id="10578803at2759"/>
<dbReference type="Proteomes" id="UP000266673">
    <property type="component" value="Unassembled WGS sequence"/>
</dbReference>
<evidence type="ECO:0000313" key="2">
    <source>
        <dbReference type="Proteomes" id="UP000266673"/>
    </source>
</evidence>
<protein>
    <submittedName>
        <fullName evidence="1">Uncharacterized protein</fullName>
    </submittedName>
</protein>
<comment type="caution">
    <text evidence="1">The sequence shown here is derived from an EMBL/GenBank/DDBJ whole genome shotgun (WGS) entry which is preliminary data.</text>
</comment>
<reference evidence="1 2" key="1">
    <citation type="submission" date="2018-06" db="EMBL/GenBank/DDBJ databases">
        <title>Comparative genomics reveals the genomic features of Rhizophagus irregularis, R. cerebriforme, R. diaphanum and Gigaspora rosea, and their symbiotic lifestyle signature.</title>
        <authorList>
            <person name="Morin E."/>
            <person name="San Clemente H."/>
            <person name="Chen E.C.H."/>
            <person name="De La Providencia I."/>
            <person name="Hainaut M."/>
            <person name="Kuo A."/>
            <person name="Kohler A."/>
            <person name="Murat C."/>
            <person name="Tang N."/>
            <person name="Roy S."/>
            <person name="Loubradou J."/>
            <person name="Henrissat B."/>
            <person name="Grigoriev I.V."/>
            <person name="Corradi N."/>
            <person name="Roux C."/>
            <person name="Martin F.M."/>
        </authorList>
    </citation>
    <scope>NUCLEOTIDE SEQUENCE [LARGE SCALE GENOMIC DNA]</scope>
    <source>
        <strain evidence="1 2">DAOM 194757</strain>
    </source>
</reference>
<sequence length="121" mass="14331">MSIIKMLIPLDDINSDNESILSSNSFLIKKIFLENNSSNGNDKEKIFLDKNNYFNEKLENFDINDTFEDKLSTKSEKEIAIVYHIGRWETYRFNISDRKVQTNPSKIKIKNLKLWMLNHLK</sequence>
<gene>
    <name evidence="1" type="ORF">C2G38_2161544</name>
</gene>
<accession>A0A397W179</accession>
<organism evidence="1 2">
    <name type="scientific">Gigaspora rosea</name>
    <dbReference type="NCBI Taxonomy" id="44941"/>
    <lineage>
        <taxon>Eukaryota</taxon>
        <taxon>Fungi</taxon>
        <taxon>Fungi incertae sedis</taxon>
        <taxon>Mucoromycota</taxon>
        <taxon>Glomeromycotina</taxon>
        <taxon>Glomeromycetes</taxon>
        <taxon>Diversisporales</taxon>
        <taxon>Gigasporaceae</taxon>
        <taxon>Gigaspora</taxon>
    </lineage>
</organism>
<keyword evidence="2" id="KW-1185">Reference proteome</keyword>